<feature type="region of interest" description="Disordered" evidence="1">
    <location>
        <begin position="317"/>
        <end position="345"/>
    </location>
</feature>
<name>A0A9W8BK53_9FUNG</name>
<evidence type="ECO:0000313" key="3">
    <source>
        <dbReference type="Proteomes" id="UP001150907"/>
    </source>
</evidence>
<reference evidence="2" key="1">
    <citation type="submission" date="2022-07" db="EMBL/GenBank/DDBJ databases">
        <title>Phylogenomic reconstructions and comparative analyses of Kickxellomycotina fungi.</title>
        <authorList>
            <person name="Reynolds N.K."/>
            <person name="Stajich J.E."/>
            <person name="Barry K."/>
            <person name="Grigoriev I.V."/>
            <person name="Crous P."/>
            <person name="Smith M.E."/>
        </authorList>
    </citation>
    <scope>NUCLEOTIDE SEQUENCE</scope>
    <source>
        <strain evidence="2">IMI 214461</strain>
    </source>
</reference>
<dbReference type="Gene3D" id="1.10.443.20">
    <property type="entry name" value="Centromere DNA-binding protein complex CBF3 subunit, domain 2"/>
    <property type="match status" value="1"/>
</dbReference>
<dbReference type="EMBL" id="JANBQF010000177">
    <property type="protein sequence ID" value="KAJ2004081.1"/>
    <property type="molecule type" value="Genomic_DNA"/>
</dbReference>
<feature type="region of interest" description="Disordered" evidence="1">
    <location>
        <begin position="570"/>
        <end position="622"/>
    </location>
</feature>
<proteinExistence type="predicted"/>
<keyword evidence="3" id="KW-1185">Reference proteome</keyword>
<sequence length="905" mass="100228">MTDLKDSQELYQNCEFISKKTRSIYSWRSALWVRYCKEHKMDYTVTEDKLVDYLDWLFKIDLVNKINTKKSYVPDILRDHMGSVICLWRIQTGNNSDMVSPKEGTRYQAKWDEILRNHPRRERFQARPYLPDSGSIDAVMGNSTPGPSVHSQPPFRPGFGGGNGSSGGHRYHPRQPSLHQNPTPQRQPTQPLFVPIQPGQRSLQMHERRLQSQPHNLRTQHHQQYQQQQQRQQLVGLPEPVEHGWQLGWLLSESWAPVASRLLFSLSMSTWAEASCVVGLRLADLHFASCTMAPRLPSSVLRISLVVPQTLNSHHVLGGSGPASLTARQQDSASPSMASDGGRFDSRSASAAAESKLVSATERLSLVRELLPWDRLPVERVIRLHSLQRALSPRQQEAASHFAPLADTEPPSRLSQLCAANSGYFEHYHTIQRHKIIPPESLQNTIFPWATAMLSTIPSSARIDERRQASSFVDFLLDLRIVLLQDMAVIKCCNRQMLYEADSASILGSQLFNTPDFARFCEVVQIEAAEEIRALQHDLDEAMDRHDPYDSIGDGDAGIAQHSVGRLPLHPDEMPGPDAVSPLMPPRHSGRGSMLPESPDRESFSPTISPSPPTQGNLSTQRHSDLFAESPRGAALQIQRAPAMAAQRVQPHSLPARPLEGWGDSYFLSAGGSSANGTPGISQVPSAKRRRPELGNDQLPLLASAMPRSSSPYGKAPSPPKGHHHSHRYNPLHSHRISKSPPRAGRSPLVGSAGHAMVLARPGSTAATNTLPSIAHVVQPGATSASPMLPAVSPNLGAQAAGHERPESMRHEAEPHLPPSSLRRSSGSIDEDSSAGGVGDTTVTGRDELSRNELSQIAFLREENAYLRQRLHQLEFSVSQRQVEMENWMSRVEKFITRTSGERPL</sequence>
<feature type="compositionally biased region" description="Polar residues" evidence="1">
    <location>
        <begin position="326"/>
        <end position="337"/>
    </location>
</feature>
<dbReference type="InterPro" id="IPR038279">
    <property type="entry name" value="Ndc10_dom2_sf"/>
</dbReference>
<protein>
    <recommendedName>
        <fullName evidence="4">Ndc10 domain-containing protein</fullName>
    </recommendedName>
</protein>
<feature type="compositionally biased region" description="Low complexity" evidence="1">
    <location>
        <begin position="180"/>
        <end position="191"/>
    </location>
</feature>
<dbReference type="GO" id="GO:0003677">
    <property type="term" value="F:DNA binding"/>
    <property type="evidence" value="ECO:0007669"/>
    <property type="project" value="InterPro"/>
</dbReference>
<evidence type="ECO:0008006" key="4">
    <source>
        <dbReference type="Google" id="ProtNLM"/>
    </source>
</evidence>
<feature type="compositionally biased region" description="Polar residues" evidence="1">
    <location>
        <begin position="673"/>
        <end position="685"/>
    </location>
</feature>
<feature type="compositionally biased region" description="Polar residues" evidence="1">
    <location>
        <begin position="141"/>
        <end position="151"/>
    </location>
</feature>
<dbReference type="AlphaFoldDB" id="A0A9W8BK53"/>
<evidence type="ECO:0000313" key="2">
    <source>
        <dbReference type="EMBL" id="KAJ2004081.1"/>
    </source>
</evidence>
<feature type="region of interest" description="Disordered" evidence="1">
    <location>
        <begin position="122"/>
        <end position="193"/>
    </location>
</feature>
<feature type="compositionally biased region" description="Basic residues" evidence="1">
    <location>
        <begin position="721"/>
        <end position="738"/>
    </location>
</feature>
<dbReference type="OrthoDB" id="5584977at2759"/>
<evidence type="ECO:0000256" key="1">
    <source>
        <dbReference type="SAM" id="MobiDB-lite"/>
    </source>
</evidence>
<feature type="compositionally biased region" description="Gly residues" evidence="1">
    <location>
        <begin position="158"/>
        <end position="167"/>
    </location>
</feature>
<feature type="region of interest" description="Disordered" evidence="1">
    <location>
        <begin position="673"/>
        <end position="750"/>
    </location>
</feature>
<accession>A0A9W8BK53</accession>
<comment type="caution">
    <text evidence="2">The sequence shown here is derived from an EMBL/GenBank/DDBJ whole genome shotgun (WGS) entry which is preliminary data.</text>
</comment>
<feature type="region of interest" description="Disordered" evidence="1">
    <location>
        <begin position="785"/>
        <end position="847"/>
    </location>
</feature>
<dbReference type="Proteomes" id="UP001150907">
    <property type="component" value="Unassembled WGS sequence"/>
</dbReference>
<organism evidence="2 3">
    <name type="scientific">Coemansia thaxteri</name>
    <dbReference type="NCBI Taxonomy" id="2663907"/>
    <lineage>
        <taxon>Eukaryota</taxon>
        <taxon>Fungi</taxon>
        <taxon>Fungi incertae sedis</taxon>
        <taxon>Zoopagomycota</taxon>
        <taxon>Kickxellomycotina</taxon>
        <taxon>Kickxellomycetes</taxon>
        <taxon>Kickxellales</taxon>
        <taxon>Kickxellaceae</taxon>
        <taxon>Coemansia</taxon>
    </lineage>
</organism>
<feature type="compositionally biased region" description="Basic and acidic residues" evidence="1">
    <location>
        <begin position="802"/>
        <end position="815"/>
    </location>
</feature>
<gene>
    <name evidence="2" type="ORF">H4R26_002715</name>
</gene>